<name>Q98QT5_MYCPU</name>
<evidence type="ECO:0000313" key="3">
    <source>
        <dbReference type="EMBL" id="CAC13449.1"/>
    </source>
</evidence>
<dbReference type="GO" id="GO:0005737">
    <property type="term" value="C:cytoplasm"/>
    <property type="evidence" value="ECO:0007669"/>
    <property type="project" value="TreeGrafter"/>
</dbReference>
<dbReference type="eggNOG" id="COG1739">
    <property type="taxonomic scope" value="Bacteria"/>
</dbReference>
<dbReference type="GO" id="GO:0006446">
    <property type="term" value="P:regulation of translational initiation"/>
    <property type="evidence" value="ECO:0007669"/>
    <property type="project" value="TreeGrafter"/>
</dbReference>
<dbReference type="Pfam" id="PF01205">
    <property type="entry name" value="Impact_N"/>
    <property type="match status" value="1"/>
</dbReference>
<dbReference type="BioCyc" id="MPUL272635:G1GT6-277-MONOMER"/>
<dbReference type="PIR" id="D90546">
    <property type="entry name" value="D90546"/>
</dbReference>
<keyword evidence="4" id="KW-1185">Reference proteome</keyword>
<evidence type="ECO:0000256" key="1">
    <source>
        <dbReference type="ARBA" id="ARBA00007665"/>
    </source>
</evidence>
<dbReference type="SUPFAM" id="SSF54211">
    <property type="entry name" value="Ribosomal protein S5 domain 2-like"/>
    <property type="match status" value="1"/>
</dbReference>
<dbReference type="PANTHER" id="PTHR16301:SF20">
    <property type="entry name" value="IMPACT FAMILY MEMBER YIGZ"/>
    <property type="match status" value="1"/>
</dbReference>
<proteinExistence type="inferred from homology"/>
<dbReference type="AlphaFoldDB" id="Q98QT5"/>
<dbReference type="RefSeq" id="WP_010925080.1">
    <property type="nucleotide sequence ID" value="NC_002771.1"/>
</dbReference>
<dbReference type="STRING" id="272635.gene:17576866"/>
<comment type="similarity">
    <text evidence="1">Belongs to the IMPACT family.</text>
</comment>
<dbReference type="InterPro" id="IPR020568">
    <property type="entry name" value="Ribosomal_Su5_D2-typ_SF"/>
</dbReference>
<gene>
    <name evidence="3" type="ordered locus">MYPU_2760</name>
</gene>
<feature type="domain" description="Impact N-terminal" evidence="2">
    <location>
        <begin position="7"/>
        <end position="113"/>
    </location>
</feature>
<dbReference type="KEGG" id="mpu:MYPU_2760"/>
<protein>
    <submittedName>
        <fullName evidence="3">PROLINE DIPEPTIDASE PEPQ</fullName>
    </submittedName>
</protein>
<dbReference type="Gene3D" id="3.30.230.30">
    <property type="entry name" value="Impact, N-terminal domain"/>
    <property type="match status" value="1"/>
</dbReference>
<accession>Q98QT5</accession>
<evidence type="ECO:0000259" key="2">
    <source>
        <dbReference type="Pfam" id="PF01205"/>
    </source>
</evidence>
<organism evidence="4">
    <name type="scientific">Mycoplasmopsis pulmonis (strain UAB CTIP)</name>
    <name type="common">Mycoplasma pulmonis</name>
    <dbReference type="NCBI Taxonomy" id="272635"/>
    <lineage>
        <taxon>Bacteria</taxon>
        <taxon>Bacillati</taxon>
        <taxon>Mycoplasmatota</taxon>
        <taxon>Mycoplasmoidales</taxon>
        <taxon>Metamycoplasmataceae</taxon>
        <taxon>Mycoplasmopsis</taxon>
    </lineage>
</organism>
<dbReference type="Proteomes" id="UP000000528">
    <property type="component" value="Chromosome"/>
</dbReference>
<dbReference type="HOGENOM" id="CLU_083552_3_3_14"/>
<dbReference type="InterPro" id="IPR036956">
    <property type="entry name" value="Impact_N_sf"/>
</dbReference>
<dbReference type="EMBL" id="AL445563">
    <property type="protein sequence ID" value="CAC13449.1"/>
    <property type="molecule type" value="Genomic_DNA"/>
</dbReference>
<dbReference type="PANTHER" id="PTHR16301">
    <property type="entry name" value="IMPACT-RELATED"/>
    <property type="match status" value="1"/>
</dbReference>
<reference evidence="3 4" key="1">
    <citation type="journal article" date="2001" name="Nucleic Acids Res.">
        <title>The complete genome sequence of the murine respiratory pathogen Mycoplasma pulmonis.</title>
        <authorList>
            <person name="Chambaud I."/>
            <person name="Heilig R."/>
            <person name="Ferris S."/>
            <person name="Barbe V."/>
            <person name="Samson D."/>
            <person name="Galisson F."/>
            <person name="Moszer I."/>
            <person name="Dybvig K."/>
            <person name="Wroblewski H."/>
            <person name="Viari A."/>
            <person name="Rocha E.P.C."/>
            <person name="Blanchard A."/>
        </authorList>
    </citation>
    <scope>NUCLEOTIDE SEQUENCE [LARGE SCALE GENOMIC DNA]</scope>
    <source>
        <strain evidence="3 4">UAB CTIP</strain>
    </source>
</reference>
<evidence type="ECO:0000313" key="4">
    <source>
        <dbReference type="Proteomes" id="UP000000528"/>
    </source>
</evidence>
<dbReference type="InterPro" id="IPR023582">
    <property type="entry name" value="Impact"/>
</dbReference>
<dbReference type="InterPro" id="IPR001498">
    <property type="entry name" value="Impact_N"/>
</dbReference>
<sequence length="120" mass="13528">MQLYEIKKSKFYSKVFEINSKAQVSKIIEDLKKQHKKASHICSAFVFRDDQGFLNSGYSDDKEPKGSAGLPLWNLISKHNLSNVLIVSIRYFGGVKLGKGPLMRAYLNSGKIALEAYLNN</sequence>